<comment type="catalytic activity">
    <reaction evidence="6">
        <text>uridine + phosphate = alpha-D-ribose 1-phosphate + uracil</text>
        <dbReference type="Rhea" id="RHEA:24388"/>
        <dbReference type="ChEBI" id="CHEBI:16704"/>
        <dbReference type="ChEBI" id="CHEBI:17568"/>
        <dbReference type="ChEBI" id="CHEBI:43474"/>
        <dbReference type="ChEBI" id="CHEBI:57720"/>
        <dbReference type="EC" id="2.4.2.3"/>
    </reaction>
</comment>
<dbReference type="SUPFAM" id="SSF53167">
    <property type="entry name" value="Purine and uridine phosphorylases"/>
    <property type="match status" value="1"/>
</dbReference>
<proteinExistence type="inferred from homology"/>
<evidence type="ECO:0000256" key="5">
    <source>
        <dbReference type="ARBA" id="ARBA00022679"/>
    </source>
</evidence>
<dbReference type="EMBL" id="AWQU01000070">
    <property type="protein sequence ID" value="KFB07712.1"/>
    <property type="molecule type" value="Genomic_DNA"/>
</dbReference>
<dbReference type="InterPro" id="IPR035994">
    <property type="entry name" value="Nucleoside_phosphorylase_sf"/>
</dbReference>
<dbReference type="GO" id="GO:0004850">
    <property type="term" value="F:uridine phosphorylase activity"/>
    <property type="evidence" value="ECO:0007669"/>
    <property type="project" value="UniProtKB-EC"/>
</dbReference>
<dbReference type="NCBIfam" id="NF004489">
    <property type="entry name" value="PRK05819.1"/>
    <property type="match status" value="1"/>
</dbReference>
<name>A0A084U426_MALIO</name>
<evidence type="ECO:0000313" key="9">
    <source>
        <dbReference type="Proteomes" id="UP000028523"/>
    </source>
</evidence>
<dbReference type="GO" id="GO:0005829">
    <property type="term" value="C:cytosol"/>
    <property type="evidence" value="ECO:0007669"/>
    <property type="project" value="TreeGrafter"/>
</dbReference>
<dbReference type="PANTHER" id="PTHR43691:SF11">
    <property type="entry name" value="FI09636P-RELATED"/>
    <property type="match status" value="1"/>
</dbReference>
<dbReference type="Gene3D" id="3.40.50.1580">
    <property type="entry name" value="Nucleoside phosphorylase domain"/>
    <property type="match status" value="1"/>
</dbReference>
<dbReference type="RefSeq" id="WP_004025152.1">
    <property type="nucleotide sequence ID" value="NZ_AWQU01000070.1"/>
</dbReference>
<keyword evidence="5" id="KW-0808">Transferase</keyword>
<keyword evidence="9" id="KW-1185">Reference proteome</keyword>
<dbReference type="NCBIfam" id="TIGR00107">
    <property type="entry name" value="deoD"/>
    <property type="match status" value="1"/>
</dbReference>
<sequence>MTPHIKAKKTDFAKVVLMPGDPLRAKWIAENFLEEVEQINEIRGMLAFTGTYKGHKVSIMGHGMGIPSIGIYSYELYKFFDVETIIRIGSAGAYKKEVQVGSVALTKEATSESTYADLLNVKTDNNVLYPSKEINTIIEKTAKELNINLLSARIHSSDVFYGVRTVDEIVKKTNADLVEMESFALFANAKLLNKKAACLLTCSDSLVTHEAMSAEDRQTKFVDMVKLALESAIKI</sequence>
<feature type="domain" description="Nucleoside phosphorylase" evidence="7">
    <location>
        <begin position="14"/>
        <end position="223"/>
    </location>
</feature>
<evidence type="ECO:0000256" key="3">
    <source>
        <dbReference type="ARBA" id="ARBA00021980"/>
    </source>
</evidence>
<dbReference type="PANTHER" id="PTHR43691">
    <property type="entry name" value="URIDINE PHOSPHORYLASE"/>
    <property type="match status" value="1"/>
</dbReference>
<dbReference type="GeneID" id="96866381"/>
<dbReference type="CDD" id="cd09006">
    <property type="entry name" value="PNP_EcPNPI-like"/>
    <property type="match status" value="1"/>
</dbReference>
<dbReference type="GO" id="GO:0006152">
    <property type="term" value="P:purine nucleoside catabolic process"/>
    <property type="evidence" value="ECO:0007669"/>
    <property type="project" value="TreeGrafter"/>
</dbReference>
<dbReference type="PROSITE" id="PS01232">
    <property type="entry name" value="PNP_UDP_1"/>
    <property type="match status" value="1"/>
</dbReference>
<dbReference type="AlphaFoldDB" id="A0A084U426"/>
<dbReference type="InterPro" id="IPR018016">
    <property type="entry name" value="Nucleoside_phosphorylase_CS"/>
</dbReference>
<protein>
    <recommendedName>
        <fullName evidence="3">Uridine phosphorylase</fullName>
        <ecNumber evidence="2">2.4.2.3</ecNumber>
    </recommendedName>
</protein>
<evidence type="ECO:0000256" key="1">
    <source>
        <dbReference type="ARBA" id="ARBA00010456"/>
    </source>
</evidence>
<evidence type="ECO:0000256" key="4">
    <source>
        <dbReference type="ARBA" id="ARBA00022676"/>
    </source>
</evidence>
<comment type="caution">
    <text evidence="8">The sequence shown here is derived from an EMBL/GenBank/DDBJ whole genome shotgun (WGS) entry which is preliminary data.</text>
</comment>
<evidence type="ECO:0000256" key="2">
    <source>
        <dbReference type="ARBA" id="ARBA00011888"/>
    </source>
</evidence>
<dbReference type="EC" id="2.4.2.3" evidence="2"/>
<gene>
    <name evidence="8" type="primary">deod</name>
    <name evidence="8" type="ORF">P271_566</name>
</gene>
<keyword evidence="4" id="KW-0328">Glycosyltransferase</keyword>
<dbReference type="Proteomes" id="UP000028523">
    <property type="component" value="Unassembled WGS sequence"/>
</dbReference>
<evidence type="ECO:0000256" key="6">
    <source>
        <dbReference type="ARBA" id="ARBA00048447"/>
    </source>
</evidence>
<accession>A0A084U426</accession>
<dbReference type="Pfam" id="PF01048">
    <property type="entry name" value="PNP_UDP_1"/>
    <property type="match status" value="1"/>
</dbReference>
<dbReference type="GO" id="GO:0004731">
    <property type="term" value="F:purine-nucleoside phosphorylase activity"/>
    <property type="evidence" value="ECO:0007669"/>
    <property type="project" value="InterPro"/>
</dbReference>
<comment type="similarity">
    <text evidence="1">Belongs to the PNP/UDP phosphorylase family.</text>
</comment>
<organism evidence="8 9">
    <name type="scientific">Malacoplasma iowae DK-CPA</name>
    <dbReference type="NCBI Taxonomy" id="1394179"/>
    <lineage>
        <taxon>Bacteria</taxon>
        <taxon>Bacillati</taxon>
        <taxon>Mycoplasmatota</taxon>
        <taxon>Mycoplasmoidales</taxon>
        <taxon>Mycoplasmoidaceae</taxon>
        <taxon>Malacoplasma</taxon>
    </lineage>
</organism>
<evidence type="ECO:0000259" key="7">
    <source>
        <dbReference type="Pfam" id="PF01048"/>
    </source>
</evidence>
<reference evidence="8 9" key="1">
    <citation type="journal article" date="2014" name="PLoS ONE">
        <title>Reduction of Hydrogen Peroxide Accumulation and Toxicity by a Catalase from Mycoplasma iowae.</title>
        <authorList>
            <person name="Pritchard R.E."/>
            <person name="Prassinos A.J."/>
            <person name="Osborne J.D."/>
            <person name="Raviv Z."/>
            <person name="Balish M.F."/>
        </authorList>
    </citation>
    <scope>NUCLEOTIDE SEQUENCE [LARGE SCALE GENOMIC DNA]</scope>
    <source>
        <strain evidence="8 9">DK-CPA</strain>
    </source>
</reference>
<dbReference type="InterPro" id="IPR004402">
    <property type="entry name" value="DeoD-type"/>
</dbReference>
<dbReference type="InterPro" id="IPR000845">
    <property type="entry name" value="Nucleoside_phosphorylase_d"/>
</dbReference>
<evidence type="ECO:0000313" key="8">
    <source>
        <dbReference type="EMBL" id="KFB07712.1"/>
    </source>
</evidence>